<dbReference type="InterPro" id="IPR002577">
    <property type="entry name" value="HTH_HxlR"/>
</dbReference>
<evidence type="ECO:0000256" key="1">
    <source>
        <dbReference type="ARBA" id="ARBA00023015"/>
    </source>
</evidence>
<dbReference type="EMBL" id="BSFE01000001">
    <property type="protein sequence ID" value="GLK50787.1"/>
    <property type="molecule type" value="Genomic_DNA"/>
</dbReference>
<dbReference type="PANTHER" id="PTHR33204">
    <property type="entry name" value="TRANSCRIPTIONAL REGULATOR, MARR FAMILY"/>
    <property type="match status" value="1"/>
</dbReference>
<dbReference type="PROSITE" id="PS51118">
    <property type="entry name" value="HTH_HXLR"/>
    <property type="match status" value="1"/>
</dbReference>
<keyword evidence="1" id="KW-0805">Transcription regulation</keyword>
<dbReference type="Pfam" id="PF14864">
    <property type="entry name" value="Alkyl_sulf_C"/>
    <property type="match status" value="1"/>
</dbReference>
<name>A0A9W6MM39_9PROT</name>
<dbReference type="Gene3D" id="1.10.10.10">
    <property type="entry name" value="Winged helix-like DNA-binding domain superfamily/Winged helix DNA-binding domain"/>
    <property type="match status" value="1"/>
</dbReference>
<dbReference type="GO" id="GO:0003677">
    <property type="term" value="F:DNA binding"/>
    <property type="evidence" value="ECO:0007669"/>
    <property type="project" value="UniProtKB-KW"/>
</dbReference>
<comment type="caution">
    <text evidence="5">The sequence shown here is derived from an EMBL/GenBank/DDBJ whole genome shotgun (WGS) entry which is preliminary data.</text>
</comment>
<dbReference type="Proteomes" id="UP001143486">
    <property type="component" value="Unassembled WGS sequence"/>
</dbReference>
<reference evidence="5" key="1">
    <citation type="journal article" date="2014" name="Int. J. Syst. Evol. Microbiol.">
        <title>Complete genome sequence of Corynebacterium casei LMG S-19264T (=DSM 44701T), isolated from a smear-ripened cheese.</title>
        <authorList>
            <consortium name="US DOE Joint Genome Institute (JGI-PGF)"/>
            <person name="Walter F."/>
            <person name="Albersmeier A."/>
            <person name="Kalinowski J."/>
            <person name="Ruckert C."/>
        </authorList>
    </citation>
    <scope>NUCLEOTIDE SEQUENCE</scope>
    <source>
        <strain evidence="5">VKM B-1513</strain>
    </source>
</reference>
<dbReference type="AlphaFoldDB" id="A0A9W6MM39"/>
<dbReference type="InterPro" id="IPR036527">
    <property type="entry name" value="SCP2_sterol-bd_dom_sf"/>
</dbReference>
<dbReference type="InterPro" id="IPR036390">
    <property type="entry name" value="WH_DNA-bd_sf"/>
</dbReference>
<dbReference type="SUPFAM" id="SSF55718">
    <property type="entry name" value="SCP-like"/>
    <property type="match status" value="1"/>
</dbReference>
<evidence type="ECO:0000313" key="5">
    <source>
        <dbReference type="EMBL" id="GLK50787.1"/>
    </source>
</evidence>
<gene>
    <name evidence="5" type="ORF">GCM10017621_02950</name>
</gene>
<sequence length="207" mass="21891">MEILGERWALLVVRELHTGPRRFTDIRAALPGISANVLTQRLEGLEAAGVVRRAELPPPAASKVYELTEWGAQSGPIFEALGRWAARSPWHDATQSFSAASFMLSLRTMFSADRAGDMAATIDFRIGVTRLACRIADGVLTIGPGQSATPDLVLTGPGEALAGLIYGGVPLAALEADGVIEVEGDRALAERLPGLFPLPDRAPKPGA</sequence>
<keyword evidence="6" id="KW-1185">Reference proteome</keyword>
<accession>A0A9W6MM39</accession>
<keyword evidence="3" id="KW-0804">Transcription</keyword>
<organism evidence="5 6">
    <name type="scientific">Maricaulis virginensis</name>
    <dbReference type="NCBI Taxonomy" id="144022"/>
    <lineage>
        <taxon>Bacteria</taxon>
        <taxon>Pseudomonadati</taxon>
        <taxon>Pseudomonadota</taxon>
        <taxon>Alphaproteobacteria</taxon>
        <taxon>Maricaulales</taxon>
        <taxon>Maricaulaceae</taxon>
        <taxon>Maricaulis</taxon>
    </lineage>
</organism>
<feature type="domain" description="HTH hxlR-type" evidence="4">
    <location>
        <begin position="1"/>
        <end position="93"/>
    </location>
</feature>
<dbReference type="RefSeq" id="WP_271185185.1">
    <property type="nucleotide sequence ID" value="NZ_BSFE01000001.1"/>
</dbReference>
<evidence type="ECO:0000313" key="6">
    <source>
        <dbReference type="Proteomes" id="UP001143486"/>
    </source>
</evidence>
<dbReference type="PANTHER" id="PTHR33204:SF18">
    <property type="entry name" value="TRANSCRIPTIONAL REGULATORY PROTEIN"/>
    <property type="match status" value="1"/>
</dbReference>
<evidence type="ECO:0000256" key="2">
    <source>
        <dbReference type="ARBA" id="ARBA00023125"/>
    </source>
</evidence>
<dbReference type="InterPro" id="IPR036388">
    <property type="entry name" value="WH-like_DNA-bd_sf"/>
</dbReference>
<keyword evidence="2" id="KW-0238">DNA-binding</keyword>
<dbReference type="InterPro" id="IPR029229">
    <property type="entry name" value="Alkyl_sulf_C"/>
</dbReference>
<proteinExistence type="predicted"/>
<dbReference type="Gene3D" id="3.30.1050.10">
    <property type="entry name" value="SCP2 sterol-binding domain"/>
    <property type="match status" value="1"/>
</dbReference>
<dbReference type="Pfam" id="PF01638">
    <property type="entry name" value="HxlR"/>
    <property type="match status" value="1"/>
</dbReference>
<reference evidence="5" key="2">
    <citation type="submission" date="2023-01" db="EMBL/GenBank/DDBJ databases">
        <authorList>
            <person name="Sun Q."/>
            <person name="Evtushenko L."/>
        </authorList>
    </citation>
    <scope>NUCLEOTIDE SEQUENCE</scope>
    <source>
        <strain evidence="5">VKM B-1513</strain>
    </source>
</reference>
<evidence type="ECO:0000256" key="3">
    <source>
        <dbReference type="ARBA" id="ARBA00023163"/>
    </source>
</evidence>
<protein>
    <submittedName>
        <fullName evidence="5">Transcriptional regulator</fullName>
    </submittedName>
</protein>
<dbReference type="SUPFAM" id="SSF46785">
    <property type="entry name" value="Winged helix' DNA-binding domain"/>
    <property type="match status" value="1"/>
</dbReference>
<evidence type="ECO:0000259" key="4">
    <source>
        <dbReference type="PROSITE" id="PS51118"/>
    </source>
</evidence>